<dbReference type="PANTHER" id="PTHR15876">
    <property type="entry name" value="TRANSMEMBRANE PROTEIN ADIPOCYTE-ASSOCIATED 1"/>
    <property type="match status" value="1"/>
</dbReference>
<feature type="transmembrane region" description="Helical" evidence="6">
    <location>
        <begin position="72"/>
        <end position="90"/>
    </location>
</feature>
<evidence type="ECO:0000256" key="5">
    <source>
        <dbReference type="ARBA" id="ARBA00023136"/>
    </source>
</evidence>
<evidence type="ECO:0000313" key="7">
    <source>
        <dbReference type="EMBL" id="KAK7465043.1"/>
    </source>
</evidence>
<evidence type="ECO:0000256" key="6">
    <source>
        <dbReference type="SAM" id="Phobius"/>
    </source>
</evidence>
<evidence type="ECO:0000256" key="4">
    <source>
        <dbReference type="ARBA" id="ARBA00022989"/>
    </source>
</evidence>
<name>A0ABD0J922_9CAEN</name>
<gene>
    <name evidence="7" type="ORF">BaRGS_00037782</name>
</gene>
<keyword evidence="5 6" id="KW-0472">Membrane</keyword>
<keyword evidence="4 6" id="KW-1133">Transmembrane helix</keyword>
<proteinExistence type="inferred from homology"/>
<dbReference type="AlphaFoldDB" id="A0ABD0J922"/>
<reference evidence="7 8" key="1">
    <citation type="journal article" date="2023" name="Sci. Data">
        <title>Genome assembly of the Korean intertidal mud-creeper Batillaria attramentaria.</title>
        <authorList>
            <person name="Patra A.K."/>
            <person name="Ho P.T."/>
            <person name="Jun S."/>
            <person name="Lee S.J."/>
            <person name="Kim Y."/>
            <person name="Won Y.J."/>
        </authorList>
    </citation>
    <scope>NUCLEOTIDE SEQUENCE [LARGE SCALE GENOMIC DNA]</scope>
    <source>
        <strain evidence="7">Wonlab-2016</strain>
    </source>
</reference>
<sequence length="124" mass="13285">MNTTEAGNTTEDITGTVAPSMSLSLATLRPAASTGAALETTKPTGDVPFAHITEPPCSWILYSELNDSRVRIWDLMILIPNALFLVFLVWKLRGSVGKLQASSSPIFTAFYGLLNAIDTAPCVL</sequence>
<dbReference type="Pfam" id="PF10160">
    <property type="entry name" value="Tmemb_40"/>
    <property type="match status" value="1"/>
</dbReference>
<comment type="subcellular location">
    <subcellularLocation>
        <location evidence="1">Membrane</location>
        <topology evidence="1">Multi-pass membrane protein</topology>
    </subcellularLocation>
</comment>
<organism evidence="7 8">
    <name type="scientific">Batillaria attramentaria</name>
    <dbReference type="NCBI Taxonomy" id="370345"/>
    <lineage>
        <taxon>Eukaryota</taxon>
        <taxon>Metazoa</taxon>
        <taxon>Spiralia</taxon>
        <taxon>Lophotrochozoa</taxon>
        <taxon>Mollusca</taxon>
        <taxon>Gastropoda</taxon>
        <taxon>Caenogastropoda</taxon>
        <taxon>Sorbeoconcha</taxon>
        <taxon>Cerithioidea</taxon>
        <taxon>Batillariidae</taxon>
        <taxon>Batillaria</taxon>
    </lineage>
</organism>
<keyword evidence="8" id="KW-1185">Reference proteome</keyword>
<evidence type="ECO:0000256" key="1">
    <source>
        <dbReference type="ARBA" id="ARBA00004141"/>
    </source>
</evidence>
<keyword evidence="3 6" id="KW-0812">Transmembrane</keyword>
<comment type="similarity">
    <text evidence="2">Belongs to the UPF0359 family.</text>
</comment>
<dbReference type="GO" id="GO:0016020">
    <property type="term" value="C:membrane"/>
    <property type="evidence" value="ECO:0007669"/>
    <property type="project" value="UniProtKB-SubCell"/>
</dbReference>
<accession>A0ABD0J922</accession>
<evidence type="ECO:0000313" key="8">
    <source>
        <dbReference type="Proteomes" id="UP001519460"/>
    </source>
</evidence>
<dbReference type="InterPro" id="IPR018781">
    <property type="entry name" value="TPRA1/CAND2/CAND8"/>
</dbReference>
<dbReference type="Proteomes" id="UP001519460">
    <property type="component" value="Unassembled WGS sequence"/>
</dbReference>
<comment type="caution">
    <text evidence="7">The sequence shown here is derived from an EMBL/GenBank/DDBJ whole genome shotgun (WGS) entry which is preliminary data.</text>
</comment>
<dbReference type="PANTHER" id="PTHR15876:SF8">
    <property type="entry name" value="TRANSMEMBRANE PROTEIN ADIPOCYTE-ASSOCIATED 1"/>
    <property type="match status" value="1"/>
</dbReference>
<evidence type="ECO:0000256" key="3">
    <source>
        <dbReference type="ARBA" id="ARBA00022692"/>
    </source>
</evidence>
<protein>
    <submittedName>
        <fullName evidence="7">Uncharacterized protein</fullName>
    </submittedName>
</protein>
<dbReference type="EMBL" id="JACVVK020000580">
    <property type="protein sequence ID" value="KAK7465043.1"/>
    <property type="molecule type" value="Genomic_DNA"/>
</dbReference>
<evidence type="ECO:0000256" key="2">
    <source>
        <dbReference type="ARBA" id="ARBA00010125"/>
    </source>
</evidence>